<evidence type="ECO:0000313" key="2">
    <source>
        <dbReference type="EMBL" id="PMD38630.1"/>
    </source>
</evidence>
<keyword evidence="3" id="KW-1185">Reference proteome</keyword>
<keyword evidence="1" id="KW-0472">Membrane</keyword>
<evidence type="ECO:0000313" key="3">
    <source>
        <dbReference type="Proteomes" id="UP000235786"/>
    </source>
</evidence>
<name>A0A2J6RJF1_HYAVF</name>
<reference evidence="2 3" key="1">
    <citation type="submission" date="2016-04" db="EMBL/GenBank/DDBJ databases">
        <title>A degradative enzymes factory behind the ericoid mycorrhizal symbiosis.</title>
        <authorList>
            <consortium name="DOE Joint Genome Institute"/>
            <person name="Martino E."/>
            <person name="Morin E."/>
            <person name="Grelet G."/>
            <person name="Kuo A."/>
            <person name="Kohler A."/>
            <person name="Daghino S."/>
            <person name="Barry K."/>
            <person name="Choi C."/>
            <person name="Cichocki N."/>
            <person name="Clum A."/>
            <person name="Copeland A."/>
            <person name="Hainaut M."/>
            <person name="Haridas S."/>
            <person name="Labutti K."/>
            <person name="Lindquist E."/>
            <person name="Lipzen A."/>
            <person name="Khouja H.-R."/>
            <person name="Murat C."/>
            <person name="Ohm R."/>
            <person name="Olson A."/>
            <person name="Spatafora J."/>
            <person name="Veneault-Fourrey C."/>
            <person name="Henrissat B."/>
            <person name="Grigoriev I."/>
            <person name="Martin F."/>
            <person name="Perotto S."/>
        </authorList>
    </citation>
    <scope>NUCLEOTIDE SEQUENCE [LARGE SCALE GENOMIC DNA]</scope>
    <source>
        <strain evidence="2 3">F</strain>
    </source>
</reference>
<dbReference type="Proteomes" id="UP000235786">
    <property type="component" value="Unassembled WGS sequence"/>
</dbReference>
<dbReference type="OrthoDB" id="10405566at2759"/>
<feature type="transmembrane region" description="Helical" evidence="1">
    <location>
        <begin position="117"/>
        <end position="136"/>
    </location>
</feature>
<evidence type="ECO:0000256" key="1">
    <source>
        <dbReference type="SAM" id="Phobius"/>
    </source>
</evidence>
<feature type="transmembrane region" description="Helical" evidence="1">
    <location>
        <begin position="21"/>
        <end position="47"/>
    </location>
</feature>
<proteinExistence type="predicted"/>
<keyword evidence="1" id="KW-0812">Transmembrane</keyword>
<keyword evidence="1" id="KW-1133">Transmembrane helix</keyword>
<protein>
    <submittedName>
        <fullName evidence="2">Uncharacterized protein</fullName>
    </submittedName>
</protein>
<dbReference type="AlphaFoldDB" id="A0A2J6RJF1"/>
<dbReference type="EMBL" id="KZ613947">
    <property type="protein sequence ID" value="PMD38630.1"/>
    <property type="molecule type" value="Genomic_DNA"/>
</dbReference>
<gene>
    <name evidence="2" type="ORF">L207DRAFT_42148</name>
</gene>
<accession>A0A2J6RJF1</accession>
<organism evidence="2 3">
    <name type="scientific">Hyaloscypha variabilis (strain UAMH 11265 / GT02V1 / F)</name>
    <name type="common">Meliniomyces variabilis</name>
    <dbReference type="NCBI Taxonomy" id="1149755"/>
    <lineage>
        <taxon>Eukaryota</taxon>
        <taxon>Fungi</taxon>
        <taxon>Dikarya</taxon>
        <taxon>Ascomycota</taxon>
        <taxon>Pezizomycotina</taxon>
        <taxon>Leotiomycetes</taxon>
        <taxon>Helotiales</taxon>
        <taxon>Hyaloscyphaceae</taxon>
        <taxon>Hyaloscypha</taxon>
        <taxon>Hyaloscypha variabilis</taxon>
    </lineage>
</organism>
<sequence length="164" mass="18245">MRIFLLIILEKKPYDWRVDRIGMVEGVISTAAITILASFTCAAINLFPITNSLTSTLSNMIIDAILPNYLLRAGLGLLEDERGRWSYEARDWCANPHYGGCVRLVCVLGNLNETAGYITVGIGFIHISLFLTRFVTVCRSRRGSKRSPLRTSSIVEDFKISSGV</sequence>